<proteinExistence type="predicted"/>
<evidence type="ECO:0000313" key="2">
    <source>
        <dbReference type="EMBL" id="PMD18034.1"/>
    </source>
</evidence>
<organism evidence="2 3">
    <name type="scientific">Hyaloscypha hepaticicola</name>
    <dbReference type="NCBI Taxonomy" id="2082293"/>
    <lineage>
        <taxon>Eukaryota</taxon>
        <taxon>Fungi</taxon>
        <taxon>Dikarya</taxon>
        <taxon>Ascomycota</taxon>
        <taxon>Pezizomycotina</taxon>
        <taxon>Leotiomycetes</taxon>
        <taxon>Helotiales</taxon>
        <taxon>Hyaloscyphaceae</taxon>
        <taxon>Hyaloscypha</taxon>
    </lineage>
</organism>
<keyword evidence="3" id="KW-1185">Reference proteome</keyword>
<dbReference type="AlphaFoldDB" id="A0A2J6PVJ4"/>
<accession>A0A2J6PVJ4</accession>
<evidence type="ECO:0000313" key="3">
    <source>
        <dbReference type="Proteomes" id="UP000235672"/>
    </source>
</evidence>
<reference evidence="2 3" key="1">
    <citation type="submission" date="2016-05" db="EMBL/GenBank/DDBJ databases">
        <title>A degradative enzymes factory behind the ericoid mycorrhizal symbiosis.</title>
        <authorList>
            <consortium name="DOE Joint Genome Institute"/>
            <person name="Martino E."/>
            <person name="Morin E."/>
            <person name="Grelet G."/>
            <person name="Kuo A."/>
            <person name="Kohler A."/>
            <person name="Daghino S."/>
            <person name="Barry K."/>
            <person name="Choi C."/>
            <person name="Cichocki N."/>
            <person name="Clum A."/>
            <person name="Copeland A."/>
            <person name="Hainaut M."/>
            <person name="Haridas S."/>
            <person name="Labutti K."/>
            <person name="Lindquist E."/>
            <person name="Lipzen A."/>
            <person name="Khouja H.-R."/>
            <person name="Murat C."/>
            <person name="Ohm R."/>
            <person name="Olson A."/>
            <person name="Spatafora J."/>
            <person name="Veneault-Fourrey C."/>
            <person name="Henrissat B."/>
            <person name="Grigoriev I."/>
            <person name="Martin F."/>
            <person name="Perotto S."/>
        </authorList>
    </citation>
    <scope>NUCLEOTIDE SEQUENCE [LARGE SCALE GENOMIC DNA]</scope>
    <source>
        <strain evidence="2 3">UAMH 7357</strain>
    </source>
</reference>
<feature type="region of interest" description="Disordered" evidence="1">
    <location>
        <begin position="1"/>
        <end position="32"/>
    </location>
</feature>
<dbReference type="EMBL" id="KZ613496">
    <property type="protein sequence ID" value="PMD18034.1"/>
    <property type="molecule type" value="Genomic_DNA"/>
</dbReference>
<gene>
    <name evidence="2" type="ORF">NA56DRAFT_648198</name>
</gene>
<sequence>MQNPPRPNPHRLQPHDRCHNRPSTANPHCPYSHDRFYHCPSRANTGYHHRPHS</sequence>
<dbReference type="Proteomes" id="UP000235672">
    <property type="component" value="Unassembled WGS sequence"/>
</dbReference>
<name>A0A2J6PVJ4_9HELO</name>
<protein>
    <submittedName>
        <fullName evidence="2">Uncharacterized protein</fullName>
    </submittedName>
</protein>
<evidence type="ECO:0000256" key="1">
    <source>
        <dbReference type="SAM" id="MobiDB-lite"/>
    </source>
</evidence>